<comment type="caution">
    <text evidence="2">The sequence shown here is derived from an EMBL/GenBank/DDBJ whole genome shotgun (WGS) entry which is preliminary data.</text>
</comment>
<evidence type="ECO:0000313" key="2">
    <source>
        <dbReference type="EMBL" id="HIR04677.1"/>
    </source>
</evidence>
<dbReference type="Proteomes" id="UP000824250">
    <property type="component" value="Unassembled WGS sequence"/>
</dbReference>
<reference evidence="2" key="1">
    <citation type="submission" date="2020-10" db="EMBL/GenBank/DDBJ databases">
        <authorList>
            <person name="Gilroy R."/>
        </authorList>
    </citation>
    <scope>NUCLEOTIDE SEQUENCE</scope>
    <source>
        <strain evidence="2">CHK180-2868</strain>
    </source>
</reference>
<dbReference type="GO" id="GO:0005829">
    <property type="term" value="C:cytosol"/>
    <property type="evidence" value="ECO:0007669"/>
    <property type="project" value="TreeGrafter"/>
</dbReference>
<dbReference type="PANTHER" id="PTHR30283">
    <property type="entry name" value="PEROXIDE STRESS RESPONSE PROTEIN YAAA"/>
    <property type="match status" value="1"/>
</dbReference>
<dbReference type="GO" id="GO:0033194">
    <property type="term" value="P:response to hydroperoxide"/>
    <property type="evidence" value="ECO:0007669"/>
    <property type="project" value="TreeGrafter"/>
</dbReference>
<gene>
    <name evidence="2" type="primary">yaaA</name>
    <name evidence="2" type="ORF">IAB28_01740</name>
</gene>
<name>A0A9D1A260_9FIRM</name>
<accession>A0A9D1A260</accession>
<reference evidence="2" key="2">
    <citation type="journal article" date="2021" name="PeerJ">
        <title>Extensive microbial diversity within the chicken gut microbiome revealed by metagenomics and culture.</title>
        <authorList>
            <person name="Gilroy R."/>
            <person name="Ravi A."/>
            <person name="Getino M."/>
            <person name="Pursley I."/>
            <person name="Horton D.L."/>
            <person name="Alikhan N.F."/>
            <person name="Baker D."/>
            <person name="Gharbi K."/>
            <person name="Hall N."/>
            <person name="Watson M."/>
            <person name="Adriaenssens E.M."/>
            <person name="Foster-Nyarko E."/>
            <person name="Jarju S."/>
            <person name="Secka A."/>
            <person name="Antonio M."/>
            <person name="Oren A."/>
            <person name="Chaudhuri R.R."/>
            <person name="La Ragione R."/>
            <person name="Hildebrand F."/>
            <person name="Pallen M.J."/>
        </authorList>
    </citation>
    <scope>NUCLEOTIDE SEQUENCE</scope>
    <source>
        <strain evidence="2">CHK180-2868</strain>
    </source>
</reference>
<proteinExistence type="inferred from homology"/>
<protein>
    <recommendedName>
        <fullName evidence="1">UPF0246 protein IAB28_01740</fullName>
    </recommendedName>
</protein>
<dbReference type="AlphaFoldDB" id="A0A9D1A260"/>
<sequence>MKIIISPAKKMEECDDLFEAEGAPEYLEQTRLLLHRLQSMSEEELGRLFKANERITHENFLRFSSMNPEQARTPALLSYVGIQYQYMAPKLFSYSQWEYAKEHLRILSGFYGILKPETPVTPYRLEMQARLSVNGAKNLYDFWGQRLYNSIRREEPEQGVIVNLASEEYSRAVRPYLEPGMRWVDCVFGSVKDGKIKVKATEAKMARGEMVRFMAERKVSDAEELKEFSGLGFSYDKERSSGDCLVFLAG</sequence>
<evidence type="ECO:0000256" key="1">
    <source>
        <dbReference type="HAMAP-Rule" id="MF_00652"/>
    </source>
</evidence>
<dbReference type="PANTHER" id="PTHR30283:SF4">
    <property type="entry name" value="PEROXIDE STRESS RESISTANCE PROTEIN YAAA"/>
    <property type="match status" value="1"/>
</dbReference>
<dbReference type="Pfam" id="PF03883">
    <property type="entry name" value="H2O2_YaaD"/>
    <property type="match status" value="1"/>
</dbReference>
<dbReference type="HAMAP" id="MF_00652">
    <property type="entry name" value="UPF0246"/>
    <property type="match status" value="1"/>
</dbReference>
<organism evidence="2 3">
    <name type="scientific">Candidatus Copromonas faecavium</name>
    <name type="common">nom. illeg.</name>
    <dbReference type="NCBI Taxonomy" id="2840740"/>
    <lineage>
        <taxon>Bacteria</taxon>
        <taxon>Bacillati</taxon>
        <taxon>Bacillota</taxon>
        <taxon>Clostridia</taxon>
        <taxon>Lachnospirales</taxon>
        <taxon>Lachnospiraceae</taxon>
        <taxon>Candidatus Copromonas (nom. illeg.)</taxon>
    </lineage>
</organism>
<comment type="similarity">
    <text evidence="1">Belongs to the UPF0246 family.</text>
</comment>
<evidence type="ECO:0000313" key="3">
    <source>
        <dbReference type="Proteomes" id="UP000824250"/>
    </source>
</evidence>
<dbReference type="InterPro" id="IPR005583">
    <property type="entry name" value="YaaA"/>
</dbReference>
<dbReference type="NCBIfam" id="NF002543">
    <property type="entry name" value="PRK02101.1-4"/>
    <property type="match status" value="1"/>
</dbReference>
<dbReference type="EMBL" id="DVGC01000007">
    <property type="protein sequence ID" value="HIR04677.1"/>
    <property type="molecule type" value="Genomic_DNA"/>
</dbReference>